<evidence type="ECO:0000313" key="2">
    <source>
        <dbReference type="Proteomes" id="UP000230222"/>
    </source>
</evidence>
<organism evidence="1 2">
    <name type="scientific">Candidatus Roizmanbacteria bacterium CG10_big_fil_rev_8_21_14_0_10_39_12</name>
    <dbReference type="NCBI Taxonomy" id="1974852"/>
    <lineage>
        <taxon>Bacteria</taxon>
        <taxon>Candidatus Roizmaniibacteriota</taxon>
    </lineage>
</organism>
<sequence length="114" mass="13433">MQQQLTTQSILNQLPISSELRDKLLTRLETGDDDTKFYLEREIWDIYYSLEDMNIDAKIVENLEKVKAGKADISPDFYKQTVKEVDDQSKKEKFQAIDTTQIEEVRSRLQKLMN</sequence>
<accession>A0A2M8KNL7</accession>
<gene>
    <name evidence="1" type="ORF">COU87_04390</name>
</gene>
<dbReference type="EMBL" id="PFEC01000076">
    <property type="protein sequence ID" value="PJE61500.1"/>
    <property type="molecule type" value="Genomic_DNA"/>
</dbReference>
<comment type="caution">
    <text evidence="1">The sequence shown here is derived from an EMBL/GenBank/DDBJ whole genome shotgun (WGS) entry which is preliminary data.</text>
</comment>
<proteinExistence type="predicted"/>
<protein>
    <submittedName>
        <fullName evidence="1">Uncharacterized protein</fullName>
    </submittedName>
</protein>
<dbReference type="AlphaFoldDB" id="A0A2M8KNL7"/>
<dbReference type="Proteomes" id="UP000230222">
    <property type="component" value="Unassembled WGS sequence"/>
</dbReference>
<reference evidence="2" key="1">
    <citation type="submission" date="2017-09" db="EMBL/GenBank/DDBJ databases">
        <title>Depth-based differentiation of microbial function through sediment-hosted aquifers and enrichment of novel symbionts in the deep terrestrial subsurface.</title>
        <authorList>
            <person name="Probst A.J."/>
            <person name="Ladd B."/>
            <person name="Jarett J.K."/>
            <person name="Geller-Mcgrath D.E."/>
            <person name="Sieber C.M.K."/>
            <person name="Emerson J.B."/>
            <person name="Anantharaman K."/>
            <person name="Thomas B.C."/>
            <person name="Malmstrom R."/>
            <person name="Stieglmeier M."/>
            <person name="Klingl A."/>
            <person name="Woyke T."/>
            <person name="Ryan C.M."/>
            <person name="Banfield J.F."/>
        </authorList>
    </citation>
    <scope>NUCLEOTIDE SEQUENCE [LARGE SCALE GENOMIC DNA]</scope>
</reference>
<name>A0A2M8KNL7_9BACT</name>
<evidence type="ECO:0000313" key="1">
    <source>
        <dbReference type="EMBL" id="PJE61500.1"/>
    </source>
</evidence>